<keyword evidence="5" id="KW-0560">Oxidoreductase</keyword>
<dbReference type="InterPro" id="IPR006094">
    <property type="entry name" value="Oxid_FAD_bind_N"/>
</dbReference>
<keyword evidence="8" id="KW-1185">Reference proteome</keyword>
<evidence type="ECO:0000259" key="6">
    <source>
        <dbReference type="PROSITE" id="PS51387"/>
    </source>
</evidence>
<protein>
    <recommendedName>
        <fullName evidence="6">FAD-binding PCMH-type domain-containing protein</fullName>
    </recommendedName>
</protein>
<gene>
    <name evidence="7" type="ORF">B0T25DRAFT_565482</name>
</gene>
<dbReference type="PROSITE" id="PS51387">
    <property type="entry name" value="FAD_PCMH"/>
    <property type="match status" value="1"/>
</dbReference>
<dbReference type="PANTHER" id="PTHR42973">
    <property type="entry name" value="BINDING OXIDOREDUCTASE, PUTATIVE (AFU_ORTHOLOGUE AFUA_1G17690)-RELATED"/>
    <property type="match status" value="1"/>
</dbReference>
<dbReference type="GO" id="GO:0071949">
    <property type="term" value="F:FAD binding"/>
    <property type="evidence" value="ECO:0007669"/>
    <property type="project" value="InterPro"/>
</dbReference>
<evidence type="ECO:0000256" key="4">
    <source>
        <dbReference type="ARBA" id="ARBA00022827"/>
    </source>
</evidence>
<feature type="domain" description="FAD-binding PCMH-type" evidence="6">
    <location>
        <begin position="9"/>
        <end position="203"/>
    </location>
</feature>
<dbReference type="Pfam" id="PF01565">
    <property type="entry name" value="FAD_binding_4"/>
    <property type="match status" value="1"/>
</dbReference>
<dbReference type="GO" id="GO:0016491">
    <property type="term" value="F:oxidoreductase activity"/>
    <property type="evidence" value="ECO:0007669"/>
    <property type="project" value="UniProtKB-KW"/>
</dbReference>
<dbReference type="EMBL" id="JAUIQD010000002">
    <property type="protein sequence ID" value="KAK3360604.1"/>
    <property type="molecule type" value="Genomic_DNA"/>
</dbReference>
<accession>A0AAJ0MIR5</accession>
<proteinExistence type="inferred from homology"/>
<comment type="caution">
    <text evidence="7">The sequence shown here is derived from an EMBL/GenBank/DDBJ whole genome shotgun (WGS) entry which is preliminary data.</text>
</comment>
<dbReference type="InterPro" id="IPR016166">
    <property type="entry name" value="FAD-bd_PCMH"/>
</dbReference>
<dbReference type="InterPro" id="IPR036318">
    <property type="entry name" value="FAD-bd_PCMH-like_sf"/>
</dbReference>
<name>A0AAJ0MIR5_9PEZI</name>
<reference evidence="7" key="2">
    <citation type="submission" date="2023-06" db="EMBL/GenBank/DDBJ databases">
        <authorList>
            <consortium name="Lawrence Berkeley National Laboratory"/>
            <person name="Haridas S."/>
            <person name="Hensen N."/>
            <person name="Bonometti L."/>
            <person name="Westerberg I."/>
            <person name="Brannstrom I.O."/>
            <person name="Guillou S."/>
            <person name="Cros-Aarteil S."/>
            <person name="Calhoun S."/>
            <person name="Kuo A."/>
            <person name="Mondo S."/>
            <person name="Pangilinan J."/>
            <person name="Riley R."/>
            <person name="Labutti K."/>
            <person name="Andreopoulos B."/>
            <person name="Lipzen A."/>
            <person name="Chen C."/>
            <person name="Yanf M."/>
            <person name="Daum C."/>
            <person name="Ng V."/>
            <person name="Clum A."/>
            <person name="Steindorff A."/>
            <person name="Ohm R."/>
            <person name="Martin F."/>
            <person name="Silar P."/>
            <person name="Natvig D."/>
            <person name="Lalanne C."/>
            <person name="Gautier V."/>
            <person name="Ament-Velasquez S.L."/>
            <person name="Kruys A."/>
            <person name="Hutchinson M.I."/>
            <person name="Powell A.J."/>
            <person name="Barry K."/>
            <person name="Miller A.N."/>
            <person name="Grigoriev I.V."/>
            <person name="Debuchy R."/>
            <person name="Gladieux P."/>
            <person name="Thoren M.H."/>
            <person name="Johannesson H."/>
        </authorList>
    </citation>
    <scope>NUCLEOTIDE SEQUENCE</scope>
    <source>
        <strain evidence="7">CBS 955.72</strain>
    </source>
</reference>
<keyword evidence="4" id="KW-0274">FAD</keyword>
<dbReference type="AlphaFoldDB" id="A0AAJ0MIR5"/>
<dbReference type="Gene3D" id="3.30.465.10">
    <property type="match status" value="1"/>
</dbReference>
<evidence type="ECO:0000256" key="2">
    <source>
        <dbReference type="ARBA" id="ARBA00005466"/>
    </source>
</evidence>
<evidence type="ECO:0000256" key="3">
    <source>
        <dbReference type="ARBA" id="ARBA00022630"/>
    </source>
</evidence>
<dbReference type="SUPFAM" id="SSF56176">
    <property type="entry name" value="FAD-binding/transporter-associated domain-like"/>
    <property type="match status" value="1"/>
</dbReference>
<evidence type="ECO:0000313" key="7">
    <source>
        <dbReference type="EMBL" id="KAK3360604.1"/>
    </source>
</evidence>
<dbReference type="PANTHER" id="PTHR42973:SF39">
    <property type="entry name" value="FAD-BINDING PCMH-TYPE DOMAIN-CONTAINING PROTEIN"/>
    <property type="match status" value="1"/>
</dbReference>
<dbReference type="InterPro" id="IPR016169">
    <property type="entry name" value="FAD-bd_PCMH_sub2"/>
</dbReference>
<evidence type="ECO:0000313" key="8">
    <source>
        <dbReference type="Proteomes" id="UP001275084"/>
    </source>
</evidence>
<comment type="cofactor">
    <cofactor evidence="1">
        <name>FAD</name>
        <dbReference type="ChEBI" id="CHEBI:57692"/>
    </cofactor>
</comment>
<dbReference type="Proteomes" id="UP001275084">
    <property type="component" value="Unassembled WGS sequence"/>
</dbReference>
<evidence type="ECO:0000256" key="5">
    <source>
        <dbReference type="ARBA" id="ARBA00023002"/>
    </source>
</evidence>
<reference evidence="7" key="1">
    <citation type="journal article" date="2023" name="Mol. Phylogenet. Evol.">
        <title>Genome-scale phylogeny and comparative genomics of the fungal order Sordariales.</title>
        <authorList>
            <person name="Hensen N."/>
            <person name="Bonometti L."/>
            <person name="Westerberg I."/>
            <person name="Brannstrom I.O."/>
            <person name="Guillou S."/>
            <person name="Cros-Aarteil S."/>
            <person name="Calhoun S."/>
            <person name="Haridas S."/>
            <person name="Kuo A."/>
            <person name="Mondo S."/>
            <person name="Pangilinan J."/>
            <person name="Riley R."/>
            <person name="LaButti K."/>
            <person name="Andreopoulos B."/>
            <person name="Lipzen A."/>
            <person name="Chen C."/>
            <person name="Yan M."/>
            <person name="Daum C."/>
            <person name="Ng V."/>
            <person name="Clum A."/>
            <person name="Steindorff A."/>
            <person name="Ohm R.A."/>
            <person name="Martin F."/>
            <person name="Silar P."/>
            <person name="Natvig D.O."/>
            <person name="Lalanne C."/>
            <person name="Gautier V."/>
            <person name="Ament-Velasquez S.L."/>
            <person name="Kruys A."/>
            <person name="Hutchinson M.I."/>
            <person name="Powell A.J."/>
            <person name="Barry K."/>
            <person name="Miller A.N."/>
            <person name="Grigoriev I.V."/>
            <person name="Debuchy R."/>
            <person name="Gladieux P."/>
            <person name="Hiltunen Thoren M."/>
            <person name="Johannesson H."/>
        </authorList>
    </citation>
    <scope>NUCLEOTIDE SEQUENCE</scope>
    <source>
        <strain evidence="7">CBS 955.72</strain>
    </source>
</reference>
<sequence>MATSNMLFRFSRPDCVVQPQNAAQVQTIIREAKAKPIKVTIKCNGHSYAGHSTTFSGISLDLRGMNKVEARHNGYQAGDVLCDEPVVLALAAVKGDVEARRWRFGGGRRSRSCRWSACWARGRVEGVHGGYDVIGNDALGESFIAAGDDHAVEVAEFLDVEFHLDHDAKVAAAGTAEGPEEAALVRGGWVGLFNGDEGAAGSD</sequence>
<dbReference type="InterPro" id="IPR050416">
    <property type="entry name" value="FAD-linked_Oxidoreductase"/>
</dbReference>
<organism evidence="7 8">
    <name type="scientific">Lasiosphaeria hispida</name>
    <dbReference type="NCBI Taxonomy" id="260671"/>
    <lineage>
        <taxon>Eukaryota</taxon>
        <taxon>Fungi</taxon>
        <taxon>Dikarya</taxon>
        <taxon>Ascomycota</taxon>
        <taxon>Pezizomycotina</taxon>
        <taxon>Sordariomycetes</taxon>
        <taxon>Sordariomycetidae</taxon>
        <taxon>Sordariales</taxon>
        <taxon>Lasiosphaeriaceae</taxon>
        <taxon>Lasiosphaeria</taxon>
    </lineage>
</organism>
<evidence type="ECO:0000256" key="1">
    <source>
        <dbReference type="ARBA" id="ARBA00001974"/>
    </source>
</evidence>
<keyword evidence="3" id="KW-0285">Flavoprotein</keyword>
<comment type="similarity">
    <text evidence="2">Belongs to the oxygen-dependent FAD-linked oxidoreductase family.</text>
</comment>